<dbReference type="AlphaFoldDB" id="A0A6J4J3T4"/>
<dbReference type="EMBL" id="CADCTO010000349">
    <property type="protein sequence ID" value="CAA9266267.1"/>
    <property type="molecule type" value="Genomic_DNA"/>
</dbReference>
<dbReference type="InterPro" id="IPR024775">
    <property type="entry name" value="DinB-like"/>
</dbReference>
<sequence>MQEVLGRPHAQRLRHDLDEIRAELVQAVNELTPGGFDWAPRPDMRSCKQLLQEVGAMEALSRRWVTHRELPDWEATSQALGGEDAPSTLSALEGVRSETLEYLDRCTEEQLETPIPIPEEWRQYFEGTSEIEPEELLRWVARHEYYHVGQLNTYGFLRAANGGLQSGA</sequence>
<accession>A0A6J4J3T4</accession>
<dbReference type="InterPro" id="IPR034660">
    <property type="entry name" value="DinB/YfiT-like"/>
</dbReference>
<organism evidence="2">
    <name type="scientific">uncultured Armatimonadetes bacterium</name>
    <dbReference type="NCBI Taxonomy" id="157466"/>
    <lineage>
        <taxon>Bacteria</taxon>
        <taxon>Bacillati</taxon>
        <taxon>Armatimonadota</taxon>
        <taxon>environmental samples</taxon>
    </lineage>
</organism>
<protein>
    <recommendedName>
        <fullName evidence="1">DinB-like domain-containing protein</fullName>
    </recommendedName>
</protein>
<gene>
    <name evidence="2" type="ORF">AVDCRST_MAG63-2749</name>
</gene>
<name>A0A6J4J3T4_9BACT</name>
<proteinExistence type="predicted"/>
<dbReference type="Gene3D" id="1.20.120.450">
    <property type="entry name" value="dinb family like domain"/>
    <property type="match status" value="1"/>
</dbReference>
<reference evidence="2" key="1">
    <citation type="submission" date="2020-02" db="EMBL/GenBank/DDBJ databases">
        <authorList>
            <person name="Meier V. D."/>
        </authorList>
    </citation>
    <scope>NUCLEOTIDE SEQUENCE</scope>
    <source>
        <strain evidence="2">AVDCRST_MAG63</strain>
    </source>
</reference>
<evidence type="ECO:0000259" key="1">
    <source>
        <dbReference type="Pfam" id="PF12867"/>
    </source>
</evidence>
<dbReference type="SUPFAM" id="SSF109854">
    <property type="entry name" value="DinB/YfiT-like putative metalloenzymes"/>
    <property type="match status" value="1"/>
</dbReference>
<dbReference type="Pfam" id="PF12867">
    <property type="entry name" value="DinB_2"/>
    <property type="match status" value="1"/>
</dbReference>
<evidence type="ECO:0000313" key="2">
    <source>
        <dbReference type="EMBL" id="CAA9266267.1"/>
    </source>
</evidence>
<feature type="domain" description="DinB-like" evidence="1">
    <location>
        <begin position="17"/>
        <end position="151"/>
    </location>
</feature>